<dbReference type="Gene3D" id="1.10.10.10">
    <property type="entry name" value="Winged helix-like DNA-binding domain superfamily/Winged helix DNA-binding domain"/>
    <property type="match status" value="2"/>
</dbReference>
<proteinExistence type="inferred from homology"/>
<keyword evidence="5 6" id="KW-0539">Nucleus</keyword>
<evidence type="ECO:0000256" key="2">
    <source>
        <dbReference type="ARBA" id="ARBA00011038"/>
    </source>
</evidence>
<keyword evidence="3 6" id="KW-0240">DNA-directed RNA polymerase</keyword>
<dbReference type="InterPro" id="IPR036388">
    <property type="entry name" value="WH-like_DNA-bd_sf"/>
</dbReference>
<dbReference type="InterPro" id="IPR007832">
    <property type="entry name" value="RNA_pol_Rpc34"/>
</dbReference>
<dbReference type="EMBL" id="LGRX02015840">
    <property type="protein sequence ID" value="KAK3262962.1"/>
    <property type="molecule type" value="Genomic_DNA"/>
</dbReference>
<evidence type="ECO:0000256" key="4">
    <source>
        <dbReference type="ARBA" id="ARBA00023163"/>
    </source>
</evidence>
<comment type="similarity">
    <text evidence="2 6">Belongs to the eukaryotic RPC34/RPC39 RNA polymerase subunit family.</text>
</comment>
<dbReference type="PIRSF" id="PIRSF028763">
    <property type="entry name" value="RNA_pol_Rpc34"/>
    <property type="match status" value="1"/>
</dbReference>
<dbReference type="SUPFAM" id="SSF46785">
    <property type="entry name" value="Winged helix' DNA-binding domain"/>
    <property type="match status" value="2"/>
</dbReference>
<dbReference type="InterPro" id="IPR016049">
    <property type="entry name" value="RNA_pol_Rpc34-like"/>
</dbReference>
<dbReference type="AlphaFoldDB" id="A0AAE0FNL2"/>
<name>A0AAE0FNL2_9CHLO</name>
<dbReference type="Pfam" id="PF05158">
    <property type="entry name" value="RNA_pol_Rpc34"/>
    <property type="match status" value="2"/>
</dbReference>
<dbReference type="FunFam" id="1.10.10.10:FF:000116">
    <property type="entry name" value="DNA-directed RNA polymerase III subunit RPC6"/>
    <property type="match status" value="1"/>
</dbReference>
<evidence type="ECO:0000256" key="3">
    <source>
        <dbReference type="ARBA" id="ARBA00022478"/>
    </source>
</evidence>
<dbReference type="InterPro" id="IPR036390">
    <property type="entry name" value="WH_DNA-bd_sf"/>
</dbReference>
<dbReference type="Proteomes" id="UP001190700">
    <property type="component" value="Unassembled WGS sequence"/>
</dbReference>
<evidence type="ECO:0000256" key="6">
    <source>
        <dbReference type="PIRNR" id="PIRNR028763"/>
    </source>
</evidence>
<evidence type="ECO:0000256" key="1">
    <source>
        <dbReference type="ARBA" id="ARBA00004123"/>
    </source>
</evidence>
<reference evidence="7 8" key="1">
    <citation type="journal article" date="2015" name="Genome Biol. Evol.">
        <title>Comparative Genomics of a Bacterivorous Green Alga Reveals Evolutionary Causalities and Consequences of Phago-Mixotrophic Mode of Nutrition.</title>
        <authorList>
            <person name="Burns J.A."/>
            <person name="Paasch A."/>
            <person name="Narechania A."/>
            <person name="Kim E."/>
        </authorList>
    </citation>
    <scope>NUCLEOTIDE SEQUENCE [LARGE SCALE GENOMIC DNA]</scope>
    <source>
        <strain evidence="7 8">PLY_AMNH</strain>
    </source>
</reference>
<dbReference type="GO" id="GO:0005666">
    <property type="term" value="C:RNA polymerase III complex"/>
    <property type="evidence" value="ECO:0007669"/>
    <property type="project" value="UniProtKB-UniRule"/>
</dbReference>
<sequence>MASAGGNAAVVEKILQITANYPDGIKDEELSQKLGVEKTNPQKMMALNQLLSKGKLDLFKSNMGEFVYKQNMSDMTRFKGCNKEDMIIYQLIKAVGAEGIWTKDLRFKSNLTQPQMTKALKVLESKQLIKAVKSVTTQNRKVYMLFELEPSKELTGGAWYTEQEFDAEFIEVLRGHCLKYIEHQGRATLDEVVEFVSSSGLSKVELRPEDILQVLHTLMFDGKMDSLEAMTMDQDEEVYYFTATLDVPTREPLTAVPCGVCPVAHECREDGVISPATCVYYTQWLEGAGSLEW</sequence>
<accession>A0AAE0FNL2</accession>
<keyword evidence="4 6" id="KW-0804">Transcription</keyword>
<dbReference type="PANTHER" id="PTHR12780">
    <property type="entry name" value="RNA POLYMERASE III DNA DIRECTED , 39KD SUBUNIT-RELATED"/>
    <property type="match status" value="1"/>
</dbReference>
<comment type="function">
    <text evidence="6">DNA-dependent RNA polymerase catalyzes the transcription of DNA into RNA using the four ribonucleoside triphosphates as substrates. Specific peripheric component of RNA polymerase III which synthesizes small RNAs, such as 5S rRNA and tRNAs.</text>
</comment>
<gene>
    <name evidence="7" type="ORF">CYMTET_28211</name>
</gene>
<comment type="caution">
    <text evidence="7">The sequence shown here is derived from an EMBL/GenBank/DDBJ whole genome shotgun (WGS) entry which is preliminary data.</text>
</comment>
<organism evidence="7 8">
    <name type="scientific">Cymbomonas tetramitiformis</name>
    <dbReference type="NCBI Taxonomy" id="36881"/>
    <lineage>
        <taxon>Eukaryota</taxon>
        <taxon>Viridiplantae</taxon>
        <taxon>Chlorophyta</taxon>
        <taxon>Pyramimonadophyceae</taxon>
        <taxon>Pyramimonadales</taxon>
        <taxon>Pyramimonadaceae</taxon>
        <taxon>Cymbomonas</taxon>
    </lineage>
</organism>
<keyword evidence="8" id="KW-1185">Reference proteome</keyword>
<protein>
    <recommendedName>
        <fullName evidence="6">DNA-directed RNA polymerase III subunit RPC6</fullName>
        <shortName evidence="6">RNA polymerase III subunit C6</shortName>
    </recommendedName>
</protein>
<dbReference type="GO" id="GO:0005737">
    <property type="term" value="C:cytoplasm"/>
    <property type="evidence" value="ECO:0007669"/>
    <property type="project" value="UniProtKB-ARBA"/>
</dbReference>
<dbReference type="GO" id="GO:0006383">
    <property type="term" value="P:transcription by RNA polymerase III"/>
    <property type="evidence" value="ECO:0007669"/>
    <property type="project" value="UniProtKB-UniRule"/>
</dbReference>
<comment type="subcellular location">
    <subcellularLocation>
        <location evidence="1 6">Nucleus</location>
    </subcellularLocation>
</comment>
<evidence type="ECO:0000256" key="5">
    <source>
        <dbReference type="ARBA" id="ARBA00023242"/>
    </source>
</evidence>
<dbReference type="GO" id="GO:0005654">
    <property type="term" value="C:nucleoplasm"/>
    <property type="evidence" value="ECO:0007669"/>
    <property type="project" value="UniProtKB-ARBA"/>
</dbReference>
<evidence type="ECO:0000313" key="8">
    <source>
        <dbReference type="Proteomes" id="UP001190700"/>
    </source>
</evidence>
<evidence type="ECO:0000313" key="7">
    <source>
        <dbReference type="EMBL" id="KAK3262962.1"/>
    </source>
</evidence>